<dbReference type="EMBL" id="JABDJR010000620">
    <property type="protein sequence ID" value="NNF08148.1"/>
    <property type="molecule type" value="Genomic_DNA"/>
</dbReference>
<reference evidence="2 3" key="1">
    <citation type="submission" date="2020-03" db="EMBL/GenBank/DDBJ databases">
        <title>Metabolic flexibility allows generalist bacteria to become dominant in a frequently disturbed ecosystem.</title>
        <authorList>
            <person name="Chen Y.-J."/>
            <person name="Leung P.M."/>
            <person name="Bay S.K."/>
            <person name="Hugenholtz P."/>
            <person name="Kessler A.J."/>
            <person name="Shelley G."/>
            <person name="Waite D.W."/>
            <person name="Cook P.L."/>
            <person name="Greening C."/>
        </authorList>
    </citation>
    <scope>NUCLEOTIDE SEQUENCE [LARGE SCALE GENOMIC DNA]</scope>
    <source>
        <strain evidence="2">SS_bin_28</strain>
    </source>
</reference>
<feature type="chain" id="PRO_5030972330" description="DNRLRE domain-containing protein" evidence="1">
    <location>
        <begin position="25"/>
        <end position="179"/>
    </location>
</feature>
<evidence type="ECO:0000313" key="2">
    <source>
        <dbReference type="EMBL" id="NNF08148.1"/>
    </source>
</evidence>
<evidence type="ECO:0008006" key="4">
    <source>
        <dbReference type="Google" id="ProtNLM"/>
    </source>
</evidence>
<evidence type="ECO:0000313" key="3">
    <source>
        <dbReference type="Proteomes" id="UP000547674"/>
    </source>
</evidence>
<name>A0A7Y2EAB9_UNCEI</name>
<sequence length="179" mass="19359">MKQMMKMMGVALLGITLMFGTATAEVYTASLAPSNDALLPDSEGDLVDVAFKFDLSGLETGDKTVIRAYLEWVVPGVDAYGETGFTIHEITALWVDALVESGVQTISSSSDEEAEWSIEERDYNRHGGYAKLHLTELVSDWLSGAATNHGVLLCMSDGDRTSLASGLDDARLTIVYKVD</sequence>
<keyword evidence="1" id="KW-0732">Signal</keyword>
<evidence type="ECO:0000256" key="1">
    <source>
        <dbReference type="SAM" id="SignalP"/>
    </source>
</evidence>
<feature type="signal peptide" evidence="1">
    <location>
        <begin position="1"/>
        <end position="24"/>
    </location>
</feature>
<protein>
    <recommendedName>
        <fullName evidence="4">DNRLRE domain-containing protein</fullName>
    </recommendedName>
</protein>
<dbReference type="Proteomes" id="UP000547674">
    <property type="component" value="Unassembled WGS sequence"/>
</dbReference>
<gene>
    <name evidence="2" type="ORF">HKN21_15395</name>
</gene>
<proteinExistence type="predicted"/>
<accession>A0A7Y2EAB9</accession>
<dbReference type="AlphaFoldDB" id="A0A7Y2EAB9"/>
<organism evidence="2 3">
    <name type="scientific">Eiseniibacteriota bacterium</name>
    <dbReference type="NCBI Taxonomy" id="2212470"/>
    <lineage>
        <taxon>Bacteria</taxon>
        <taxon>Candidatus Eiseniibacteriota</taxon>
    </lineage>
</organism>
<comment type="caution">
    <text evidence="2">The sequence shown here is derived from an EMBL/GenBank/DDBJ whole genome shotgun (WGS) entry which is preliminary data.</text>
</comment>